<evidence type="ECO:0000256" key="2">
    <source>
        <dbReference type="SAM" id="Phobius"/>
    </source>
</evidence>
<keyword evidence="2" id="KW-0812">Transmembrane</keyword>
<accession>A0ABS0CLH6</accession>
<evidence type="ECO:0000313" key="3">
    <source>
        <dbReference type="EMBL" id="MBF6229303.1"/>
    </source>
</evidence>
<sequence>MGNLWSELGKKLAERWVSLLVLPGALYLAIAAIAIFLGQAHALDIGLLVRKIGAAAANPTVSSAGGQAILLVAILAGATMAGLLVQAIGTVVERVVLAADWQSWPRPLSTVAARVVNRRQRRWKAAHTRYHEQDRLALAPNPADRPDPAVRHRAARDRARISVEEPERPTWSGDRIHAAALRLDRDYHLDLATVWPFTWLVLPDVARDQVTQTRAGLTRASNLTAWSALYLPLGVRWWPAFVIAVVVAASARNRIRASVDAYAQALEATTRLYATTLAGELGIGHTGSLTKELGGALTRALRASPLPPPDPSPR</sequence>
<gene>
    <name evidence="3" type="ORF">IU470_29960</name>
</gene>
<comment type="caution">
    <text evidence="3">The sequence shown here is derived from an EMBL/GenBank/DDBJ whole genome shotgun (WGS) entry which is preliminary data.</text>
</comment>
<feature type="region of interest" description="Disordered" evidence="1">
    <location>
        <begin position="138"/>
        <end position="158"/>
    </location>
</feature>
<keyword evidence="2" id="KW-1133">Transmembrane helix</keyword>
<proteinExistence type="predicted"/>
<keyword evidence="2" id="KW-0472">Membrane</keyword>
<evidence type="ECO:0000313" key="4">
    <source>
        <dbReference type="Proteomes" id="UP000807309"/>
    </source>
</evidence>
<protein>
    <recommendedName>
        <fullName evidence="5">Vegetative cell wall protein gp1</fullName>
    </recommendedName>
</protein>
<keyword evidence="4" id="KW-1185">Reference proteome</keyword>
<feature type="transmembrane region" description="Helical" evidence="2">
    <location>
        <begin position="66"/>
        <end position="85"/>
    </location>
</feature>
<evidence type="ECO:0008006" key="5">
    <source>
        <dbReference type="Google" id="ProtNLM"/>
    </source>
</evidence>
<organism evidence="3 4">
    <name type="scientific">Nocardia abscessus</name>
    <dbReference type="NCBI Taxonomy" id="120957"/>
    <lineage>
        <taxon>Bacteria</taxon>
        <taxon>Bacillati</taxon>
        <taxon>Actinomycetota</taxon>
        <taxon>Actinomycetes</taxon>
        <taxon>Mycobacteriales</taxon>
        <taxon>Nocardiaceae</taxon>
        <taxon>Nocardia</taxon>
    </lineage>
</organism>
<evidence type="ECO:0000256" key="1">
    <source>
        <dbReference type="SAM" id="MobiDB-lite"/>
    </source>
</evidence>
<feature type="compositionally biased region" description="Basic and acidic residues" evidence="1">
    <location>
        <begin position="144"/>
        <end position="158"/>
    </location>
</feature>
<dbReference type="RefSeq" id="WP_195036153.1">
    <property type="nucleotide sequence ID" value="NZ_JADLRE010000034.1"/>
</dbReference>
<dbReference type="EMBL" id="JADLRE010000034">
    <property type="protein sequence ID" value="MBF6229303.1"/>
    <property type="molecule type" value="Genomic_DNA"/>
</dbReference>
<dbReference type="Proteomes" id="UP000807309">
    <property type="component" value="Unassembled WGS sequence"/>
</dbReference>
<reference evidence="3 4" key="1">
    <citation type="submission" date="2020-10" db="EMBL/GenBank/DDBJ databases">
        <title>Identification of Nocardia species via Next-generation sequencing and recognition of intraspecies genetic diversity.</title>
        <authorList>
            <person name="Li P."/>
            <person name="Li P."/>
            <person name="Lu B."/>
        </authorList>
    </citation>
    <scope>NUCLEOTIDE SEQUENCE [LARGE SCALE GENOMIC DNA]</scope>
    <source>
        <strain evidence="3 4">N-11</strain>
    </source>
</reference>
<name>A0ABS0CLH6_9NOCA</name>